<accession>A0A017TGJ8</accession>
<feature type="compositionally biased region" description="Low complexity" evidence="1">
    <location>
        <begin position="50"/>
        <end position="68"/>
    </location>
</feature>
<name>A0A017TGJ8_9BACT</name>
<dbReference type="AlphaFoldDB" id="A0A017TGJ8"/>
<dbReference type="STRING" id="1192034.CAP_8222"/>
<evidence type="ECO:0000313" key="3">
    <source>
        <dbReference type="Proteomes" id="UP000019678"/>
    </source>
</evidence>
<keyword evidence="3" id="KW-1185">Reference proteome</keyword>
<proteinExistence type="predicted"/>
<gene>
    <name evidence="2" type="ORF">CAP_8222</name>
</gene>
<dbReference type="EMBL" id="ASRX01000008">
    <property type="protein sequence ID" value="EYF07721.1"/>
    <property type="molecule type" value="Genomic_DNA"/>
</dbReference>
<evidence type="ECO:0000313" key="2">
    <source>
        <dbReference type="EMBL" id="EYF07721.1"/>
    </source>
</evidence>
<protein>
    <submittedName>
        <fullName evidence="2">Uncharacterized protein</fullName>
    </submittedName>
</protein>
<feature type="region of interest" description="Disordered" evidence="1">
    <location>
        <begin position="43"/>
        <end position="68"/>
    </location>
</feature>
<sequence>MAAALLVTAIGAGAARADLAPGKLSPDQKPIVIATPDWLKEMAKAHPAGSAAPSATPEALPSSSAAAPIATPASASAPAAIPAASTAAPVMDAPGAVAAEPRDATVVVPEADPSSPLRTGALVIVALLAVSAGAIAAKRLGEKQSA</sequence>
<reference evidence="2 3" key="1">
    <citation type="submission" date="2013-05" db="EMBL/GenBank/DDBJ databases">
        <title>Genome assembly of Chondromyces apiculatus DSM 436.</title>
        <authorList>
            <person name="Sharma G."/>
            <person name="Khatri I."/>
            <person name="Kaur C."/>
            <person name="Mayilraj S."/>
            <person name="Subramanian S."/>
        </authorList>
    </citation>
    <scope>NUCLEOTIDE SEQUENCE [LARGE SCALE GENOMIC DNA]</scope>
    <source>
        <strain evidence="2 3">DSM 436</strain>
    </source>
</reference>
<evidence type="ECO:0000256" key="1">
    <source>
        <dbReference type="SAM" id="MobiDB-lite"/>
    </source>
</evidence>
<comment type="caution">
    <text evidence="2">The sequence shown here is derived from an EMBL/GenBank/DDBJ whole genome shotgun (WGS) entry which is preliminary data.</text>
</comment>
<dbReference type="Proteomes" id="UP000019678">
    <property type="component" value="Unassembled WGS sequence"/>
</dbReference>
<organism evidence="2 3">
    <name type="scientific">Chondromyces apiculatus DSM 436</name>
    <dbReference type="NCBI Taxonomy" id="1192034"/>
    <lineage>
        <taxon>Bacteria</taxon>
        <taxon>Pseudomonadati</taxon>
        <taxon>Myxococcota</taxon>
        <taxon>Polyangia</taxon>
        <taxon>Polyangiales</taxon>
        <taxon>Polyangiaceae</taxon>
        <taxon>Chondromyces</taxon>
    </lineage>
</organism>